<name>A0AAJ7TXY1_PETMA</name>
<organism evidence="1 2">
    <name type="scientific">Petromyzon marinus</name>
    <name type="common">Sea lamprey</name>
    <dbReference type="NCBI Taxonomy" id="7757"/>
    <lineage>
        <taxon>Eukaryota</taxon>
        <taxon>Metazoa</taxon>
        <taxon>Chordata</taxon>
        <taxon>Craniata</taxon>
        <taxon>Vertebrata</taxon>
        <taxon>Cyclostomata</taxon>
        <taxon>Hyperoartia</taxon>
        <taxon>Petromyzontiformes</taxon>
        <taxon>Petromyzontidae</taxon>
        <taxon>Petromyzon</taxon>
    </lineage>
</organism>
<sequence length="134" mass="14759">MMAFPLPLVPRSRMLPPHPLSGAARGAVPCPQPHASPSSWVPRASALMRSLRDRRHRAKAAIRRMKRNLTPASKAWTRTRNTDVSAMLMHLDLRPGDVVLEAGSGSGAMMLMLSGAASRRPWMWRPPFGQSGCR</sequence>
<reference evidence="2" key="1">
    <citation type="submission" date="2025-08" db="UniProtKB">
        <authorList>
            <consortium name="RefSeq"/>
        </authorList>
    </citation>
    <scope>IDENTIFICATION</scope>
    <source>
        <tissue evidence="2">Sperm</tissue>
    </source>
</reference>
<dbReference type="AlphaFoldDB" id="A0AAJ7TXY1"/>
<dbReference type="KEGG" id="pmrn:116951242"/>
<proteinExistence type="predicted"/>
<keyword evidence="1" id="KW-1185">Reference proteome</keyword>
<dbReference type="RefSeq" id="XP_032825629.1">
    <property type="nucleotide sequence ID" value="XM_032969738.1"/>
</dbReference>
<protein>
    <submittedName>
        <fullName evidence="2">tRNA (Adenine(58)-N(1))-methyltransferase TrmI-like</fullName>
    </submittedName>
</protein>
<dbReference type="SUPFAM" id="SSF53335">
    <property type="entry name" value="S-adenosyl-L-methionine-dependent methyltransferases"/>
    <property type="match status" value="1"/>
</dbReference>
<accession>A0AAJ7TXY1</accession>
<evidence type="ECO:0000313" key="2">
    <source>
        <dbReference type="RefSeq" id="XP_032825629.1"/>
    </source>
</evidence>
<dbReference type="Gene3D" id="3.40.50.150">
    <property type="entry name" value="Vaccinia Virus protein VP39"/>
    <property type="match status" value="1"/>
</dbReference>
<dbReference type="InterPro" id="IPR029063">
    <property type="entry name" value="SAM-dependent_MTases_sf"/>
</dbReference>
<gene>
    <name evidence="2" type="primary">LOC116951242</name>
</gene>
<dbReference type="Proteomes" id="UP001318040">
    <property type="component" value="Chromosome 42"/>
</dbReference>
<evidence type="ECO:0000313" key="1">
    <source>
        <dbReference type="Proteomes" id="UP001318040"/>
    </source>
</evidence>